<reference evidence="8" key="1">
    <citation type="journal article" date="2018" name="DNA Res.">
        <title>Multiple hybrid de novo genome assembly of finger millet, an orphan allotetraploid crop.</title>
        <authorList>
            <person name="Hatakeyama M."/>
            <person name="Aluri S."/>
            <person name="Balachadran M.T."/>
            <person name="Sivarajan S.R."/>
            <person name="Patrignani A."/>
            <person name="Gruter S."/>
            <person name="Poveda L."/>
            <person name="Shimizu-Inatsugi R."/>
            <person name="Baeten J."/>
            <person name="Francoijs K.J."/>
            <person name="Nataraja K.N."/>
            <person name="Reddy Y.A.N."/>
            <person name="Phadnis S."/>
            <person name="Ravikumar R.L."/>
            <person name="Schlapbach R."/>
            <person name="Sreeman S.M."/>
            <person name="Shimizu K.K."/>
        </authorList>
    </citation>
    <scope>NUCLEOTIDE SEQUENCE</scope>
</reference>
<dbReference type="AlphaFoldDB" id="A0AAV5BQ44"/>
<dbReference type="PANTHER" id="PTHR34590">
    <property type="entry name" value="OS03G0124300 PROTEIN-RELATED"/>
    <property type="match status" value="1"/>
</dbReference>
<keyword evidence="6" id="KW-0812">Transmembrane</keyword>
<proteinExistence type="predicted"/>
<evidence type="ECO:0000256" key="5">
    <source>
        <dbReference type="ARBA" id="ARBA00022840"/>
    </source>
</evidence>
<dbReference type="GO" id="GO:0004714">
    <property type="term" value="F:transmembrane receptor protein tyrosine kinase activity"/>
    <property type="evidence" value="ECO:0007669"/>
    <property type="project" value="InterPro"/>
</dbReference>
<evidence type="ECO:0000256" key="4">
    <source>
        <dbReference type="ARBA" id="ARBA00022777"/>
    </source>
</evidence>
<feature type="transmembrane region" description="Helical" evidence="6">
    <location>
        <begin position="295"/>
        <end position="319"/>
    </location>
</feature>
<name>A0AAV5BQ44_ELECO</name>
<evidence type="ECO:0000259" key="7">
    <source>
        <dbReference type="PROSITE" id="PS50011"/>
    </source>
</evidence>
<dbReference type="InterPro" id="IPR001245">
    <property type="entry name" value="Ser-Thr/Tyr_kinase_cat_dom"/>
</dbReference>
<dbReference type="PANTHER" id="PTHR34590:SF5">
    <property type="entry name" value="OS04G0586500 PROTEIN"/>
    <property type="match status" value="1"/>
</dbReference>
<dbReference type="EMBL" id="BQKI01000002">
    <property type="protein sequence ID" value="GJM87738.1"/>
    <property type="molecule type" value="Genomic_DNA"/>
</dbReference>
<comment type="caution">
    <text evidence="8">The sequence shown here is derived from an EMBL/GenBank/DDBJ whole genome shotgun (WGS) entry which is preliminary data.</text>
</comment>
<keyword evidence="4" id="KW-0418">Kinase</keyword>
<keyword evidence="3" id="KW-0547">Nucleotide-binding</keyword>
<dbReference type="Proteomes" id="UP001054889">
    <property type="component" value="Unassembled WGS sequence"/>
</dbReference>
<keyword evidence="1" id="KW-0723">Serine/threonine-protein kinase</keyword>
<feature type="domain" description="Protein kinase" evidence="7">
    <location>
        <begin position="296"/>
        <end position="411"/>
    </location>
</feature>
<evidence type="ECO:0000313" key="8">
    <source>
        <dbReference type="EMBL" id="GJM87738.1"/>
    </source>
</evidence>
<evidence type="ECO:0000313" key="9">
    <source>
        <dbReference type="Proteomes" id="UP001054889"/>
    </source>
</evidence>
<dbReference type="InterPro" id="IPR011009">
    <property type="entry name" value="Kinase-like_dom_sf"/>
</dbReference>
<dbReference type="FunFam" id="2.60.120.430:FF:000003">
    <property type="entry name" value="FERONIA receptor-like kinase"/>
    <property type="match status" value="1"/>
</dbReference>
<evidence type="ECO:0000256" key="2">
    <source>
        <dbReference type="ARBA" id="ARBA00022679"/>
    </source>
</evidence>
<keyword evidence="6" id="KW-1133">Transmembrane helix</keyword>
<dbReference type="PROSITE" id="PS50011">
    <property type="entry name" value="PROTEIN_KINASE_DOM"/>
    <property type="match status" value="1"/>
</dbReference>
<evidence type="ECO:0000256" key="1">
    <source>
        <dbReference type="ARBA" id="ARBA00022527"/>
    </source>
</evidence>
<dbReference type="GO" id="GO:0004674">
    <property type="term" value="F:protein serine/threonine kinase activity"/>
    <property type="evidence" value="ECO:0007669"/>
    <property type="project" value="UniProtKB-KW"/>
</dbReference>
<keyword evidence="5" id="KW-0067">ATP-binding</keyword>
<dbReference type="InterPro" id="IPR000719">
    <property type="entry name" value="Prot_kinase_dom"/>
</dbReference>
<protein>
    <recommendedName>
        <fullName evidence="7">Protein kinase domain-containing protein</fullName>
    </recommendedName>
</protein>
<keyword evidence="9" id="KW-1185">Reference proteome</keyword>
<gene>
    <name evidence="8" type="primary">ga03723</name>
    <name evidence="8" type="ORF">PR202_ga03723</name>
</gene>
<dbReference type="Pfam" id="PF07714">
    <property type="entry name" value="PK_Tyr_Ser-Thr"/>
    <property type="match status" value="1"/>
</dbReference>
<reference evidence="8" key="2">
    <citation type="submission" date="2021-12" db="EMBL/GenBank/DDBJ databases">
        <title>Resequencing data analysis of finger millet.</title>
        <authorList>
            <person name="Hatakeyama M."/>
            <person name="Aluri S."/>
            <person name="Balachadran M.T."/>
            <person name="Sivarajan S.R."/>
            <person name="Poveda L."/>
            <person name="Shimizu-Inatsugi R."/>
            <person name="Schlapbach R."/>
            <person name="Sreeman S.M."/>
            <person name="Shimizu K.K."/>
        </authorList>
    </citation>
    <scope>NUCLEOTIDE SEQUENCE</scope>
</reference>
<dbReference type="Gene3D" id="1.10.510.10">
    <property type="entry name" value="Transferase(Phosphotransferase) domain 1"/>
    <property type="match status" value="1"/>
</dbReference>
<feature type="transmembrane region" description="Helical" evidence="6">
    <location>
        <begin position="260"/>
        <end position="283"/>
    </location>
</feature>
<keyword evidence="6" id="KW-0472">Membrane</keyword>
<accession>A0AAV5BQ44</accession>
<dbReference type="Gene3D" id="2.60.120.430">
    <property type="entry name" value="Galactose-binding lectin"/>
    <property type="match status" value="2"/>
</dbReference>
<organism evidence="8 9">
    <name type="scientific">Eleusine coracana subsp. coracana</name>
    <dbReference type="NCBI Taxonomy" id="191504"/>
    <lineage>
        <taxon>Eukaryota</taxon>
        <taxon>Viridiplantae</taxon>
        <taxon>Streptophyta</taxon>
        <taxon>Embryophyta</taxon>
        <taxon>Tracheophyta</taxon>
        <taxon>Spermatophyta</taxon>
        <taxon>Magnoliopsida</taxon>
        <taxon>Liliopsida</taxon>
        <taxon>Poales</taxon>
        <taxon>Poaceae</taxon>
        <taxon>PACMAD clade</taxon>
        <taxon>Chloridoideae</taxon>
        <taxon>Cynodonteae</taxon>
        <taxon>Eleusininae</taxon>
        <taxon>Eleusine</taxon>
    </lineage>
</organism>
<dbReference type="InterPro" id="IPR045272">
    <property type="entry name" value="ANXUR1/2-like"/>
</dbReference>
<sequence>MTARIFFSNYTYSFPVNPGRMFVRLYFHPSTYGDYVPANANFGVAASNLTLLENFNASRIALTKNVDFFFSEFSVNITSGRLEITFAPSTQQNGSYAFINGIEILPTPDLFTTPTPTIAISGNTNPFPVDPAWGFQTMYRLNDGGDDISPRYDADFYRSWRDDTPYVYGAGYGITFKKDNNVTIRYTPSVPKYIAPVDVYATARSMGPDARVNLKSNLTWNFLVDAGFYYPENSVAMLKAPHLEPNGMSVERKLKGAAPAVISGAVGGFVALIISCIAVFAIISHPRKSRQPPLILMRTILLGKGGIGNVFCGTIYTGIKAAIKRGNPVSQQGLQEFRTEIETLSLLRHHNLVSLIGYCKENNEMILVYDYMANGTLREHLYDTKKSPLPWRQRLDLHRCSTRAALSAHWC</sequence>
<evidence type="ECO:0000256" key="6">
    <source>
        <dbReference type="SAM" id="Phobius"/>
    </source>
</evidence>
<dbReference type="SUPFAM" id="SSF56112">
    <property type="entry name" value="Protein kinase-like (PK-like)"/>
    <property type="match status" value="1"/>
</dbReference>
<dbReference type="FunFam" id="3.30.200.20:FF:000039">
    <property type="entry name" value="receptor-like protein kinase FERONIA"/>
    <property type="match status" value="1"/>
</dbReference>
<keyword evidence="2" id="KW-0808">Transferase</keyword>
<dbReference type="GO" id="GO:0005524">
    <property type="term" value="F:ATP binding"/>
    <property type="evidence" value="ECO:0007669"/>
    <property type="project" value="UniProtKB-KW"/>
</dbReference>
<evidence type="ECO:0000256" key="3">
    <source>
        <dbReference type="ARBA" id="ARBA00022741"/>
    </source>
</evidence>